<evidence type="ECO:0000256" key="5">
    <source>
        <dbReference type="ARBA" id="ARBA00022679"/>
    </source>
</evidence>
<dbReference type="GO" id="GO:0046872">
    <property type="term" value="F:metal ion binding"/>
    <property type="evidence" value="ECO:0007669"/>
    <property type="project" value="UniProtKB-KW"/>
</dbReference>
<dbReference type="Proteomes" id="UP000594262">
    <property type="component" value="Unplaced"/>
</dbReference>
<comment type="cofactor">
    <cofactor evidence="1">
        <name>Mg(2+)</name>
        <dbReference type="ChEBI" id="CHEBI:18420"/>
    </cofactor>
</comment>
<dbReference type="GO" id="GO:0005634">
    <property type="term" value="C:nucleus"/>
    <property type="evidence" value="ECO:0007669"/>
    <property type="project" value="TreeGrafter"/>
</dbReference>
<keyword evidence="14" id="KW-1185">Reference proteome</keyword>
<name>A0A7M5XM45_9CNID</name>
<evidence type="ECO:0000256" key="10">
    <source>
        <dbReference type="ARBA" id="ARBA00023158"/>
    </source>
</evidence>
<evidence type="ECO:0000256" key="9">
    <source>
        <dbReference type="ARBA" id="ARBA00022884"/>
    </source>
</evidence>
<evidence type="ECO:0000256" key="6">
    <source>
        <dbReference type="ARBA" id="ARBA00022691"/>
    </source>
</evidence>
<dbReference type="GO" id="GO:0090486">
    <property type="term" value="F:small RNA 2'-O-methyltransferase activity"/>
    <property type="evidence" value="ECO:0007669"/>
    <property type="project" value="UniProtKB-EC"/>
</dbReference>
<evidence type="ECO:0000256" key="8">
    <source>
        <dbReference type="ARBA" id="ARBA00022842"/>
    </source>
</evidence>
<evidence type="ECO:0000256" key="2">
    <source>
        <dbReference type="ARBA" id="ARBA00009026"/>
    </source>
</evidence>
<evidence type="ECO:0000256" key="11">
    <source>
        <dbReference type="ARBA" id="ARBA00035025"/>
    </source>
</evidence>
<keyword evidence="4" id="KW-0489">Methyltransferase</keyword>
<dbReference type="OrthoDB" id="2154311at2759"/>
<dbReference type="GO" id="GO:0034587">
    <property type="term" value="P:piRNA processing"/>
    <property type="evidence" value="ECO:0007669"/>
    <property type="project" value="TreeGrafter"/>
</dbReference>
<keyword evidence="8" id="KW-0460">Magnesium</keyword>
<dbReference type="GO" id="GO:0001510">
    <property type="term" value="P:RNA methylation"/>
    <property type="evidence" value="ECO:0007669"/>
    <property type="project" value="InterPro"/>
</dbReference>
<evidence type="ECO:0000256" key="7">
    <source>
        <dbReference type="ARBA" id="ARBA00022723"/>
    </source>
</evidence>
<proteinExistence type="inferred from homology"/>
<dbReference type="PANTHER" id="PTHR21404:SF3">
    <property type="entry name" value="SMALL RNA 2'-O-METHYLTRANSFERASE"/>
    <property type="match status" value="1"/>
</dbReference>
<dbReference type="InterPro" id="IPR029063">
    <property type="entry name" value="SAM-dependent_MTases_sf"/>
</dbReference>
<keyword evidence="10" id="KW-0943">RNA-mediated gene silencing</keyword>
<keyword evidence="6" id="KW-0949">S-adenosyl-L-methionine</keyword>
<protein>
    <recommendedName>
        <fullName evidence="3">Small RNA 2'-O-methyltransferase</fullName>
        <ecNumber evidence="11">2.1.1.386</ecNumber>
    </recommendedName>
</protein>
<reference evidence="13" key="1">
    <citation type="submission" date="2021-01" db="UniProtKB">
        <authorList>
            <consortium name="EnsemblMetazoa"/>
        </authorList>
    </citation>
    <scope>IDENTIFICATION</scope>
</reference>
<keyword evidence="5" id="KW-0808">Transferase</keyword>
<accession>A0A7M5XM45</accession>
<dbReference type="InterPro" id="IPR026610">
    <property type="entry name" value="Hen1"/>
</dbReference>
<dbReference type="AlphaFoldDB" id="A0A7M5XM45"/>
<evidence type="ECO:0000256" key="3">
    <source>
        <dbReference type="ARBA" id="ARBA00021330"/>
    </source>
</evidence>
<evidence type="ECO:0000256" key="4">
    <source>
        <dbReference type="ARBA" id="ARBA00022603"/>
    </source>
</evidence>
<organism evidence="13 14">
    <name type="scientific">Clytia hemisphaerica</name>
    <dbReference type="NCBI Taxonomy" id="252671"/>
    <lineage>
        <taxon>Eukaryota</taxon>
        <taxon>Metazoa</taxon>
        <taxon>Cnidaria</taxon>
        <taxon>Hydrozoa</taxon>
        <taxon>Hydroidolina</taxon>
        <taxon>Leptothecata</taxon>
        <taxon>Obeliida</taxon>
        <taxon>Clytiidae</taxon>
        <taxon>Clytia</taxon>
    </lineage>
</organism>
<evidence type="ECO:0000256" key="12">
    <source>
        <dbReference type="ARBA" id="ARBA00048418"/>
    </source>
</evidence>
<dbReference type="Gene3D" id="3.40.50.150">
    <property type="entry name" value="Vaccinia Virus protein VP39"/>
    <property type="match status" value="1"/>
</dbReference>
<dbReference type="GO" id="GO:0030422">
    <property type="term" value="P:siRNA processing"/>
    <property type="evidence" value="ECO:0007669"/>
    <property type="project" value="TreeGrafter"/>
</dbReference>
<dbReference type="PANTHER" id="PTHR21404">
    <property type="entry name" value="HEN1"/>
    <property type="match status" value="1"/>
</dbReference>
<keyword evidence="9" id="KW-0694">RNA-binding</keyword>
<dbReference type="GO" id="GO:0003723">
    <property type="term" value="F:RNA binding"/>
    <property type="evidence" value="ECO:0007669"/>
    <property type="project" value="UniProtKB-KW"/>
</dbReference>
<evidence type="ECO:0000256" key="1">
    <source>
        <dbReference type="ARBA" id="ARBA00001946"/>
    </source>
</evidence>
<comment type="catalytic activity">
    <reaction evidence="12">
        <text>small RNA 3'-end nucleotide + S-adenosyl-L-methionine = small RNA 3'-end 2'-O-methylnucleotide + S-adenosyl-L-homocysteine + H(+)</text>
        <dbReference type="Rhea" id="RHEA:37887"/>
        <dbReference type="Rhea" id="RHEA-COMP:10415"/>
        <dbReference type="Rhea" id="RHEA-COMP:10416"/>
        <dbReference type="ChEBI" id="CHEBI:15378"/>
        <dbReference type="ChEBI" id="CHEBI:57856"/>
        <dbReference type="ChEBI" id="CHEBI:59789"/>
        <dbReference type="ChEBI" id="CHEBI:74896"/>
        <dbReference type="ChEBI" id="CHEBI:74898"/>
        <dbReference type="EC" id="2.1.1.386"/>
    </reaction>
</comment>
<sequence length="211" mass="25135">MRHWDHKFEWTRAEFEKWCEDIVKKYPYIVEYSGIGEPPKERSDVGYCSQMGLFTRQPQHPWLNIICQPEERLEYEVVHEFIYPHDSTERSQKILNEICYLVNRFYSSQGEEVDESFDRTISLVELLEYPSINKLQTNLKEVVDILQTEKHAYDLSEDEQSLVVHFKQSDFEKDWEDEDIIVGVEEDLNNVTEGVINESNGIVDEEEESWD</sequence>
<dbReference type="EnsemblMetazoa" id="CLYHEMT026168.1">
    <property type="protein sequence ID" value="CLYHEMP026168.1"/>
    <property type="gene ID" value="CLYHEMG026168"/>
</dbReference>
<dbReference type="EC" id="2.1.1.386" evidence="11"/>
<evidence type="ECO:0000313" key="13">
    <source>
        <dbReference type="EnsemblMetazoa" id="CLYHEMP026168.1"/>
    </source>
</evidence>
<evidence type="ECO:0000313" key="14">
    <source>
        <dbReference type="Proteomes" id="UP000594262"/>
    </source>
</evidence>
<dbReference type="GO" id="GO:0005737">
    <property type="term" value="C:cytoplasm"/>
    <property type="evidence" value="ECO:0007669"/>
    <property type="project" value="TreeGrafter"/>
</dbReference>
<comment type="similarity">
    <text evidence="2">Belongs to the methyltransferase superfamily. HEN1 family.</text>
</comment>
<keyword evidence="7" id="KW-0479">Metal-binding</keyword>